<feature type="compositionally biased region" description="Low complexity" evidence="3">
    <location>
        <begin position="577"/>
        <end position="590"/>
    </location>
</feature>
<evidence type="ECO:0000259" key="4">
    <source>
        <dbReference type="Pfam" id="PF00561"/>
    </source>
</evidence>
<dbReference type="Gene3D" id="3.40.50.1820">
    <property type="entry name" value="alpha/beta hydrolase"/>
    <property type="match status" value="1"/>
</dbReference>
<feature type="compositionally biased region" description="Low complexity" evidence="3">
    <location>
        <begin position="55"/>
        <end position="77"/>
    </location>
</feature>
<dbReference type="Proteomes" id="UP000650467">
    <property type="component" value="Unassembled WGS sequence"/>
</dbReference>
<dbReference type="InterPro" id="IPR029058">
    <property type="entry name" value="AB_hydrolase_fold"/>
</dbReference>
<dbReference type="InterPro" id="IPR000073">
    <property type="entry name" value="AB_hydrolase_1"/>
</dbReference>
<protein>
    <recommendedName>
        <fullName evidence="4">AB hydrolase-1 domain-containing protein</fullName>
    </recommendedName>
</protein>
<dbReference type="GO" id="GO:0047372">
    <property type="term" value="F:monoacylglycerol lipase activity"/>
    <property type="evidence" value="ECO:0007669"/>
    <property type="project" value="TreeGrafter"/>
</dbReference>
<sequence length="597" mass="60852">MRNHYNRQIILTVDGATLGLDWFDGCDAATYRAPASAVAFTHQQHHSSGAGGAGPQQPRQGPEVQSSSSAKGSSFTSNGAWFSPPRGVAAAAGSTPAGDALPPAHSQQQHATATATSTSPPSAAATSVHAAAAAPRNNSSSTHSSPAAGGGGGGGALSATAPILLVCHGINGGSHEGYAKWVCAAAVARGWRAVVLNYRGCNGLPFTAPRGYAATLSHDVYTAVYSVRARFPGAPLFAVGYSLGGLKLTKYLGEADAGLHVPPPGAPRLFGGSGLDAAAVVSSPVSLWHSSANLSDRSSLNFMYNLAVAYKLREHLAHHRTEILALTRFDVDAALAAWTVSEIEDRGLPASFGFTSRQHYYEVAGSLDYIPAITTPTLILLAEDDPFLGVIPDAECSRNPNTLLAVTRRGGHVAFLQGAWPLGKAYMDDAVTEFFDATLKHLHDTHSPSGQPRAGAAGAGVGASDAARAAAAAGAAAAAARSCASSSCCGAAAWWSPGAAGVRVAAGNDAASRAKATAAAAEEAAKRAAAEAAAVARKQAAAGRAAAQVRLMMHLQQHQEEQRVLLAMSAADEAGAEDAAQRAVQAGAQDGRIRSRL</sequence>
<accession>A0A835TKR4</accession>
<dbReference type="GO" id="GO:0034338">
    <property type="term" value="F:short-chain carboxylesterase activity"/>
    <property type="evidence" value="ECO:0007669"/>
    <property type="project" value="TreeGrafter"/>
</dbReference>
<organism evidence="5 6">
    <name type="scientific">Chlamydomonas incerta</name>
    <dbReference type="NCBI Taxonomy" id="51695"/>
    <lineage>
        <taxon>Eukaryota</taxon>
        <taxon>Viridiplantae</taxon>
        <taxon>Chlorophyta</taxon>
        <taxon>core chlorophytes</taxon>
        <taxon>Chlorophyceae</taxon>
        <taxon>CS clade</taxon>
        <taxon>Chlamydomonadales</taxon>
        <taxon>Chlamydomonadaceae</taxon>
        <taxon>Chlamydomonas</taxon>
    </lineage>
</organism>
<evidence type="ECO:0000313" key="6">
    <source>
        <dbReference type="Proteomes" id="UP000650467"/>
    </source>
</evidence>
<evidence type="ECO:0000256" key="2">
    <source>
        <dbReference type="SAM" id="Coils"/>
    </source>
</evidence>
<feature type="compositionally biased region" description="Low complexity" evidence="3">
    <location>
        <begin position="87"/>
        <end position="147"/>
    </location>
</feature>
<dbReference type="PANTHER" id="PTHR10794:SF63">
    <property type="entry name" value="ALPHA_BETA HYDROLASE 1, ISOFORM A"/>
    <property type="match status" value="1"/>
</dbReference>
<feature type="region of interest" description="Disordered" evidence="3">
    <location>
        <begin position="42"/>
        <end position="153"/>
    </location>
</feature>
<keyword evidence="6" id="KW-1185">Reference proteome</keyword>
<feature type="domain" description="AB hydrolase-1" evidence="4">
    <location>
        <begin position="162"/>
        <end position="418"/>
    </location>
</feature>
<reference evidence="5" key="1">
    <citation type="journal article" date="2020" name="bioRxiv">
        <title>Comparative genomics of Chlamydomonas.</title>
        <authorList>
            <person name="Craig R.J."/>
            <person name="Hasan A.R."/>
            <person name="Ness R.W."/>
            <person name="Keightley P.D."/>
        </authorList>
    </citation>
    <scope>NUCLEOTIDE SEQUENCE</scope>
    <source>
        <strain evidence="5">SAG 7.73</strain>
    </source>
</reference>
<feature type="coiled-coil region" evidence="2">
    <location>
        <begin position="511"/>
        <end position="538"/>
    </location>
</feature>
<dbReference type="PANTHER" id="PTHR10794">
    <property type="entry name" value="ABHYDROLASE DOMAIN-CONTAINING PROTEIN"/>
    <property type="match status" value="1"/>
</dbReference>
<evidence type="ECO:0000313" key="5">
    <source>
        <dbReference type="EMBL" id="KAG2442339.1"/>
    </source>
</evidence>
<dbReference type="InterPro" id="IPR050960">
    <property type="entry name" value="AB_hydrolase_4_sf"/>
</dbReference>
<proteinExistence type="inferred from homology"/>
<name>A0A835TKR4_CHLIN</name>
<dbReference type="Pfam" id="PF00561">
    <property type="entry name" value="Abhydrolase_1"/>
    <property type="match status" value="1"/>
</dbReference>
<evidence type="ECO:0000256" key="1">
    <source>
        <dbReference type="ARBA" id="ARBA00010884"/>
    </source>
</evidence>
<keyword evidence="2" id="KW-0175">Coiled coil</keyword>
<feature type="region of interest" description="Disordered" evidence="3">
    <location>
        <begin position="577"/>
        <end position="597"/>
    </location>
</feature>
<evidence type="ECO:0000256" key="3">
    <source>
        <dbReference type="SAM" id="MobiDB-lite"/>
    </source>
</evidence>
<gene>
    <name evidence="5" type="ORF">HXX76_002425</name>
</gene>
<comment type="caution">
    <text evidence="5">The sequence shown here is derived from an EMBL/GenBank/DDBJ whole genome shotgun (WGS) entry which is preliminary data.</text>
</comment>
<dbReference type="SUPFAM" id="SSF53474">
    <property type="entry name" value="alpha/beta-Hydrolases"/>
    <property type="match status" value="1"/>
</dbReference>
<dbReference type="AlphaFoldDB" id="A0A835TKR4"/>
<comment type="similarity">
    <text evidence="1">Belongs to the AB hydrolase superfamily. AB hydrolase 4 family.</text>
</comment>
<dbReference type="OrthoDB" id="247542at2759"/>
<dbReference type="EMBL" id="JAEHOC010000004">
    <property type="protein sequence ID" value="KAG2442339.1"/>
    <property type="molecule type" value="Genomic_DNA"/>
</dbReference>